<feature type="compositionally biased region" description="Basic and acidic residues" evidence="1">
    <location>
        <begin position="202"/>
        <end position="220"/>
    </location>
</feature>
<evidence type="ECO:0000256" key="1">
    <source>
        <dbReference type="SAM" id="MobiDB-lite"/>
    </source>
</evidence>
<dbReference type="EMBL" id="SOBT01000009">
    <property type="protein sequence ID" value="TDU28336.1"/>
    <property type="molecule type" value="Genomic_DNA"/>
</dbReference>
<gene>
    <name evidence="3" type="ORF">DFR24_2705</name>
</gene>
<evidence type="ECO:0000313" key="4">
    <source>
        <dbReference type="Proteomes" id="UP000295341"/>
    </source>
</evidence>
<protein>
    <recommendedName>
        <fullName evidence="5">DUF4412 domain-containing protein</fullName>
    </recommendedName>
</protein>
<evidence type="ECO:0008006" key="5">
    <source>
        <dbReference type="Google" id="ProtNLM"/>
    </source>
</evidence>
<accession>A0A4V3F5A4</accession>
<name>A0A4V3F5A4_9GAMM</name>
<reference evidence="3 4" key="1">
    <citation type="submission" date="2019-03" db="EMBL/GenBank/DDBJ databases">
        <title>Genomic Encyclopedia of Type Strains, Phase IV (KMG-IV): sequencing the most valuable type-strain genomes for metagenomic binning, comparative biology and taxonomic classification.</title>
        <authorList>
            <person name="Goeker M."/>
        </authorList>
    </citation>
    <scope>NUCLEOTIDE SEQUENCE [LARGE SCALE GENOMIC DNA]</scope>
    <source>
        <strain evidence="3 4">DSM 26377</strain>
    </source>
</reference>
<feature type="signal peptide" evidence="2">
    <location>
        <begin position="1"/>
        <end position="24"/>
    </location>
</feature>
<feature type="region of interest" description="Disordered" evidence="1">
    <location>
        <begin position="260"/>
        <end position="279"/>
    </location>
</feature>
<evidence type="ECO:0000256" key="2">
    <source>
        <dbReference type="SAM" id="SignalP"/>
    </source>
</evidence>
<sequence>MRFPFFYPLLAAAAMAAITVPAQAARLADISVHDRRDGRELTVYRKDGRRYVIGEPGREYEIRIRNHGSQRLLAVTSVDGVNVLSGETASSEQSGYVVDSHEQTRIEGWRKNLSEVASFYFTRLPDSYAARTGRPDDVGVIGVALFREKQAPCCRMWRDDEDRYESPAKSAEPPAAPSAEIESRAGAGAGASADSMAGARAPEARRKAERIGTGHGERLDSAAQQVEFERASSQPDEVIAIYYDSRANLVAQGVIPPPRRMYAQRRPDPFPAGGFVPDP</sequence>
<feature type="compositionally biased region" description="Low complexity" evidence="1">
    <location>
        <begin position="167"/>
        <end position="201"/>
    </location>
</feature>
<feature type="chain" id="PRO_5021028139" description="DUF4412 domain-containing protein" evidence="2">
    <location>
        <begin position="25"/>
        <end position="279"/>
    </location>
</feature>
<dbReference type="RefSeq" id="WP_133881888.1">
    <property type="nucleotide sequence ID" value="NZ_SOBT01000009.1"/>
</dbReference>
<proteinExistence type="predicted"/>
<feature type="region of interest" description="Disordered" evidence="1">
    <location>
        <begin position="164"/>
        <end position="231"/>
    </location>
</feature>
<comment type="caution">
    <text evidence="3">The sequence shown here is derived from an EMBL/GenBank/DDBJ whole genome shotgun (WGS) entry which is preliminary data.</text>
</comment>
<evidence type="ECO:0000313" key="3">
    <source>
        <dbReference type="EMBL" id="TDU28336.1"/>
    </source>
</evidence>
<dbReference type="Proteomes" id="UP000295341">
    <property type="component" value="Unassembled WGS sequence"/>
</dbReference>
<keyword evidence="4" id="KW-1185">Reference proteome</keyword>
<dbReference type="AlphaFoldDB" id="A0A4V3F5A4"/>
<organism evidence="3 4">
    <name type="scientific">Panacagrimonas perspica</name>
    <dbReference type="NCBI Taxonomy" id="381431"/>
    <lineage>
        <taxon>Bacteria</taxon>
        <taxon>Pseudomonadati</taxon>
        <taxon>Pseudomonadota</taxon>
        <taxon>Gammaproteobacteria</taxon>
        <taxon>Nevskiales</taxon>
        <taxon>Nevskiaceae</taxon>
        <taxon>Panacagrimonas</taxon>
    </lineage>
</organism>
<keyword evidence="2" id="KW-0732">Signal</keyword>